<dbReference type="NCBIfam" id="TIGR01003">
    <property type="entry name" value="PTS_HPr_family"/>
    <property type="match status" value="1"/>
</dbReference>
<keyword evidence="4" id="KW-0963">Cytoplasm</keyword>
<comment type="caution">
    <text evidence="7">The sequence shown here is derived from an EMBL/GenBank/DDBJ whole genome shotgun (WGS) entry which is preliminary data.</text>
</comment>
<dbReference type="Proteomes" id="UP000661649">
    <property type="component" value="Unassembled WGS sequence"/>
</dbReference>
<proteinExistence type="predicted"/>
<dbReference type="EMBL" id="JACRTP010000005">
    <property type="protein sequence ID" value="MBC8629401.1"/>
    <property type="molecule type" value="Genomic_DNA"/>
</dbReference>
<comment type="subcellular location">
    <subcellularLocation>
        <location evidence="2">Cytoplasm</location>
    </subcellularLocation>
</comment>
<evidence type="ECO:0000256" key="4">
    <source>
        <dbReference type="ARBA" id="ARBA00022490"/>
    </source>
</evidence>
<organism evidence="7 8">
    <name type="scientific">Blautia stercoris</name>
    <dbReference type="NCBI Taxonomy" id="871664"/>
    <lineage>
        <taxon>Bacteria</taxon>
        <taxon>Bacillati</taxon>
        <taxon>Bacillota</taxon>
        <taxon>Clostridia</taxon>
        <taxon>Lachnospirales</taxon>
        <taxon>Lachnospiraceae</taxon>
        <taxon>Blautia</taxon>
    </lineage>
</organism>
<evidence type="ECO:0000313" key="8">
    <source>
        <dbReference type="Proteomes" id="UP000661649"/>
    </source>
</evidence>
<name>A0ABR7PF14_9FIRM</name>
<sequence length="85" mass="9449">MKEFTYTIKDEQGIHARPASILAKEAKKYESSITISKGEKTVDVTRLMAVMGLCVKCGQDVRVEIDGADEEAAFEGMKAFFEENL</sequence>
<feature type="domain" description="HPr" evidence="6">
    <location>
        <begin position="1"/>
        <end position="85"/>
    </location>
</feature>
<dbReference type="SUPFAM" id="SSF55594">
    <property type="entry name" value="HPr-like"/>
    <property type="match status" value="1"/>
</dbReference>
<dbReference type="PANTHER" id="PTHR33705">
    <property type="entry name" value="PHOSPHOCARRIER PROTEIN HPR"/>
    <property type="match status" value="1"/>
</dbReference>
<dbReference type="PRINTS" id="PR00107">
    <property type="entry name" value="PHOSPHOCPHPR"/>
</dbReference>
<dbReference type="Gene3D" id="3.30.1340.10">
    <property type="entry name" value="HPr-like"/>
    <property type="match status" value="1"/>
</dbReference>
<dbReference type="PROSITE" id="PS00369">
    <property type="entry name" value="PTS_HPR_HIS"/>
    <property type="match status" value="1"/>
</dbReference>
<comment type="function">
    <text evidence="1">General (non sugar-specific) component of the phosphoenolpyruvate-dependent sugar phosphotransferase system (sugar PTS). This major carbohydrate active-transport system catalyzes the phosphorylation of incoming sugar substrates concomitantly with their translocation across the cell membrane. The phosphoryl group from phosphoenolpyruvate (PEP) is transferred to the phosphoryl carrier protein HPr by enzyme I. Phospho-HPr then transfers it to the PTS EIIA domain.</text>
</comment>
<dbReference type="InterPro" id="IPR000032">
    <property type="entry name" value="HPr-like"/>
</dbReference>
<evidence type="ECO:0000256" key="3">
    <source>
        <dbReference type="ARBA" id="ARBA00020422"/>
    </source>
</evidence>
<keyword evidence="5" id="KW-0598">Phosphotransferase system</keyword>
<evidence type="ECO:0000256" key="2">
    <source>
        <dbReference type="ARBA" id="ARBA00004496"/>
    </source>
</evidence>
<dbReference type="PANTHER" id="PTHR33705:SF2">
    <property type="entry name" value="PHOSPHOCARRIER PROTEIN NPR"/>
    <property type="match status" value="1"/>
</dbReference>
<evidence type="ECO:0000259" key="6">
    <source>
        <dbReference type="PROSITE" id="PS51350"/>
    </source>
</evidence>
<accession>A0ABR7PF14</accession>
<protein>
    <recommendedName>
        <fullName evidence="3">Phosphocarrier protein HPr</fullName>
    </recommendedName>
</protein>
<gene>
    <name evidence="7" type="ORF">H8712_12415</name>
</gene>
<keyword evidence="8" id="KW-1185">Reference proteome</keyword>
<evidence type="ECO:0000313" key="7">
    <source>
        <dbReference type="EMBL" id="MBC8629401.1"/>
    </source>
</evidence>
<evidence type="ECO:0000256" key="1">
    <source>
        <dbReference type="ARBA" id="ARBA00003681"/>
    </source>
</evidence>
<dbReference type="CDD" id="cd00367">
    <property type="entry name" value="PTS-HPr_like"/>
    <property type="match status" value="1"/>
</dbReference>
<dbReference type="InterPro" id="IPR035895">
    <property type="entry name" value="HPr-like_sf"/>
</dbReference>
<evidence type="ECO:0000256" key="5">
    <source>
        <dbReference type="ARBA" id="ARBA00022683"/>
    </source>
</evidence>
<dbReference type="InterPro" id="IPR001020">
    <property type="entry name" value="PTS_HPr_His_P_site"/>
</dbReference>
<dbReference type="InterPro" id="IPR050399">
    <property type="entry name" value="HPr"/>
</dbReference>
<reference evidence="7 8" key="1">
    <citation type="submission" date="2020-08" db="EMBL/GenBank/DDBJ databases">
        <title>Genome public.</title>
        <authorList>
            <person name="Liu C."/>
            <person name="Sun Q."/>
        </authorList>
    </citation>
    <scope>NUCLEOTIDE SEQUENCE [LARGE SCALE GENOMIC DNA]</scope>
    <source>
        <strain evidence="7 8">3_YM_SP_D4_24.mj</strain>
    </source>
</reference>
<dbReference type="RefSeq" id="WP_117456549.1">
    <property type="nucleotide sequence ID" value="NZ_DAWEHX010000078.1"/>
</dbReference>
<dbReference type="Pfam" id="PF00381">
    <property type="entry name" value="PTS-HPr"/>
    <property type="match status" value="1"/>
</dbReference>
<dbReference type="PROSITE" id="PS51350">
    <property type="entry name" value="PTS_HPR_DOM"/>
    <property type="match status" value="1"/>
</dbReference>